<protein>
    <submittedName>
        <fullName evidence="6">Methyl-accepting chemotaxis protein</fullName>
    </submittedName>
</protein>
<dbReference type="PRINTS" id="PR00260">
    <property type="entry name" value="CHEMTRNSDUCR"/>
</dbReference>
<keyword evidence="3" id="KW-0807">Transducer</keyword>
<dbReference type="InterPro" id="IPR051310">
    <property type="entry name" value="MCP_chemotaxis"/>
</dbReference>
<dbReference type="RefSeq" id="WP_204516976.1">
    <property type="nucleotide sequence ID" value="NZ_BAABIN010000015.1"/>
</dbReference>
<evidence type="ECO:0000313" key="6">
    <source>
        <dbReference type="EMBL" id="MBM7589245.1"/>
    </source>
</evidence>
<dbReference type="InterPro" id="IPR047347">
    <property type="entry name" value="YvaQ-like_sensor"/>
</dbReference>
<comment type="similarity">
    <text evidence="2">Belongs to the methyl-accepting chemotaxis (MCP) protein family.</text>
</comment>
<dbReference type="Pfam" id="PF12729">
    <property type="entry name" value="4HB_MCP_1"/>
    <property type="match status" value="1"/>
</dbReference>
<dbReference type="CDD" id="cd19411">
    <property type="entry name" value="MCP2201-like_sensor"/>
    <property type="match status" value="1"/>
</dbReference>
<dbReference type="GO" id="GO:0005886">
    <property type="term" value="C:plasma membrane"/>
    <property type="evidence" value="ECO:0007669"/>
    <property type="project" value="TreeGrafter"/>
</dbReference>
<evidence type="ECO:0000313" key="7">
    <source>
        <dbReference type="Proteomes" id="UP000717624"/>
    </source>
</evidence>
<reference evidence="6" key="1">
    <citation type="submission" date="2021-01" db="EMBL/GenBank/DDBJ databases">
        <title>Genomic Encyclopedia of Type Strains, Phase IV (KMG-IV): sequencing the most valuable type-strain genomes for metagenomic binning, comparative biology and taxonomic classification.</title>
        <authorList>
            <person name="Goeker M."/>
        </authorList>
    </citation>
    <scope>NUCLEOTIDE SEQUENCE</scope>
    <source>
        <strain evidence="6">DSM 25523</strain>
    </source>
</reference>
<dbReference type="PANTHER" id="PTHR43531">
    <property type="entry name" value="PROTEIN ICFG"/>
    <property type="match status" value="1"/>
</dbReference>
<dbReference type="EMBL" id="JAFBEB010000002">
    <property type="protein sequence ID" value="MBM7589245.1"/>
    <property type="molecule type" value="Genomic_DNA"/>
</dbReference>
<evidence type="ECO:0000256" key="1">
    <source>
        <dbReference type="ARBA" id="ARBA00022500"/>
    </source>
</evidence>
<dbReference type="InterPro" id="IPR024478">
    <property type="entry name" value="HlyB_4HB_MCP"/>
</dbReference>
<keyword evidence="4" id="KW-0812">Transmembrane</keyword>
<keyword evidence="7" id="KW-1185">Reference proteome</keyword>
<dbReference type="GO" id="GO:0007165">
    <property type="term" value="P:signal transduction"/>
    <property type="evidence" value="ECO:0007669"/>
    <property type="project" value="UniProtKB-KW"/>
</dbReference>
<keyword evidence="4" id="KW-1133">Transmembrane helix</keyword>
<dbReference type="SUPFAM" id="SSF58104">
    <property type="entry name" value="Methyl-accepting chemotaxis protein (MCP) signaling domain"/>
    <property type="match status" value="1"/>
</dbReference>
<evidence type="ECO:0000256" key="4">
    <source>
        <dbReference type="SAM" id="Phobius"/>
    </source>
</evidence>
<evidence type="ECO:0000259" key="5">
    <source>
        <dbReference type="PROSITE" id="PS50111"/>
    </source>
</evidence>
<dbReference type="InterPro" id="IPR004090">
    <property type="entry name" value="Chemotax_Me-accpt_rcpt"/>
</dbReference>
<accession>A0A939BNL3</accession>
<dbReference type="PROSITE" id="PS50111">
    <property type="entry name" value="CHEMOTAXIS_TRANSDUC_2"/>
    <property type="match status" value="1"/>
</dbReference>
<feature type="domain" description="Methyl-accepting transducer" evidence="5">
    <location>
        <begin position="227"/>
        <end position="470"/>
    </location>
</feature>
<dbReference type="SMART" id="SM00283">
    <property type="entry name" value="MA"/>
    <property type="match status" value="1"/>
</dbReference>
<dbReference type="PANTHER" id="PTHR43531:SF11">
    <property type="entry name" value="METHYL-ACCEPTING CHEMOTAXIS PROTEIN 3"/>
    <property type="match status" value="1"/>
</dbReference>
<name>A0A939BNL3_9BACL</name>
<gene>
    <name evidence="6" type="ORF">JOD01_000843</name>
</gene>
<dbReference type="Gene3D" id="1.10.287.950">
    <property type="entry name" value="Methyl-accepting chemotaxis protein"/>
    <property type="match status" value="1"/>
</dbReference>
<dbReference type="Proteomes" id="UP000717624">
    <property type="component" value="Unassembled WGS sequence"/>
</dbReference>
<dbReference type="InterPro" id="IPR004089">
    <property type="entry name" value="MCPsignal_dom"/>
</dbReference>
<feature type="transmembrane region" description="Helical" evidence="4">
    <location>
        <begin position="191"/>
        <end position="214"/>
    </location>
</feature>
<keyword evidence="4" id="KW-0472">Membrane</keyword>
<evidence type="ECO:0000256" key="3">
    <source>
        <dbReference type="PROSITE-ProRule" id="PRU00284"/>
    </source>
</evidence>
<proteinExistence type="inferred from homology"/>
<dbReference type="GO" id="GO:0004888">
    <property type="term" value="F:transmembrane signaling receptor activity"/>
    <property type="evidence" value="ECO:0007669"/>
    <property type="project" value="InterPro"/>
</dbReference>
<evidence type="ECO:0000256" key="2">
    <source>
        <dbReference type="ARBA" id="ARBA00029447"/>
    </source>
</evidence>
<keyword evidence="1" id="KW-0145">Chemotaxis</keyword>
<organism evidence="6 7">
    <name type="scientific">Brevibacillus fulvus</name>
    <dbReference type="NCBI Taxonomy" id="1125967"/>
    <lineage>
        <taxon>Bacteria</taxon>
        <taxon>Bacillati</taxon>
        <taxon>Bacillota</taxon>
        <taxon>Bacilli</taxon>
        <taxon>Bacillales</taxon>
        <taxon>Paenibacillaceae</taxon>
        <taxon>Brevibacillus</taxon>
    </lineage>
</organism>
<comment type="caution">
    <text evidence="6">The sequence shown here is derived from an EMBL/GenBank/DDBJ whole genome shotgun (WGS) entry which is preliminary data.</text>
</comment>
<dbReference type="AlphaFoldDB" id="A0A939BNL3"/>
<sequence>MKSEKRGTALTLRKKILVGFILLLVLQLIVVVLAYSQMKRMGDKAIEIKENWMQSVTTLGELNGNMTDVPRLVSRIGLETDTNEMNKLADQLSQAQRATEKGMSEYETLISSTEEQDLYAEFKEKWADYSAGVPDVINLAQQNRNAEANAKIKVIVLDWNQAKAAIMKLIDLNKNGAFTASETSVSIYHSAALIMMVIGVVALVAGIVAMLIIIRDLKQLSAKISHSADTVASSSEEISASIQEIAEGNQFQATAATSVSSMIDEMSKAITVVAQSSEQASAFADKTSEMAVQGGQMMHDTIVGMNEIKEKVSTLSSISKQIEQITGVIHDIAAQTNLLSLNAAIEAARAGEHGRGFAVVADKVRILADQCGKATKEITALIEMIRENTDHTVDAVNHGDMLVVRAEETFTKIIELIRESAIKVGEIAASSEEQSAQVAEILHSAQNIASVTEQTSAGAEETTSAATELAKMAEQLNVLVLKL</sequence>
<dbReference type="Pfam" id="PF00015">
    <property type="entry name" value="MCPsignal"/>
    <property type="match status" value="1"/>
</dbReference>
<dbReference type="GO" id="GO:0006935">
    <property type="term" value="P:chemotaxis"/>
    <property type="evidence" value="ECO:0007669"/>
    <property type="project" value="UniProtKB-KW"/>
</dbReference>